<dbReference type="AlphaFoldDB" id="A0A142EIU6"/>
<keyword evidence="1" id="KW-1133">Transmembrane helix</keyword>
<dbReference type="Gene3D" id="2.170.120.40">
    <property type="entry name" value="YbbR-like domain"/>
    <property type="match status" value="1"/>
</dbReference>
<dbReference type="RefSeq" id="WP_067542766.1">
    <property type="nucleotide sequence ID" value="NZ_CP012836.1"/>
</dbReference>
<protein>
    <recommendedName>
        <fullName evidence="4">YbbR-like domain-containing protein</fullName>
    </recommendedName>
</protein>
<keyword evidence="1" id="KW-0812">Transmembrane</keyword>
<proteinExistence type="predicted"/>
<dbReference type="STRING" id="1727163.AO498_01515"/>
<dbReference type="KEGG" id="alm:AO498_01515"/>
<reference evidence="3" key="1">
    <citation type="submission" date="2015-09" db="EMBL/GenBank/DDBJ databases">
        <title>Complete sequence of Algoriphagus sp. M8-2.</title>
        <authorList>
            <person name="Shintani M."/>
        </authorList>
    </citation>
    <scope>NUCLEOTIDE SEQUENCE [LARGE SCALE GENOMIC DNA]</scope>
    <source>
        <strain evidence="3">M8-2</strain>
    </source>
</reference>
<organism evidence="2 3">
    <name type="scientific">Algoriphagus sanaruensis</name>
    <dbReference type="NCBI Taxonomy" id="1727163"/>
    <lineage>
        <taxon>Bacteria</taxon>
        <taxon>Pseudomonadati</taxon>
        <taxon>Bacteroidota</taxon>
        <taxon>Cytophagia</taxon>
        <taxon>Cytophagales</taxon>
        <taxon>Cyclobacteriaceae</taxon>
        <taxon>Algoriphagus</taxon>
    </lineage>
</organism>
<dbReference type="Proteomes" id="UP000073816">
    <property type="component" value="Chromosome"/>
</dbReference>
<reference evidence="2 3" key="2">
    <citation type="journal article" date="2016" name="Genome Announc.">
        <title>Complete Genome Sequence of Algoriphagus sp. Strain M8-2, Isolated from a Brackish Lake.</title>
        <authorList>
            <person name="Muraguchi Y."/>
            <person name="Kushimoto K."/>
            <person name="Ohtsubo Y."/>
            <person name="Suzuki T."/>
            <person name="Dohra H."/>
            <person name="Kimbara K."/>
            <person name="Shintani M."/>
        </authorList>
    </citation>
    <scope>NUCLEOTIDE SEQUENCE [LARGE SCALE GENOMIC DNA]</scope>
    <source>
        <strain evidence="2 3">M8-2</strain>
    </source>
</reference>
<dbReference type="EMBL" id="CP012836">
    <property type="protein sequence ID" value="AMQ55051.1"/>
    <property type="molecule type" value="Genomic_DNA"/>
</dbReference>
<keyword evidence="3" id="KW-1185">Reference proteome</keyword>
<sequence length="321" mass="36556">MSDSKKSSWRISSKRISDLKVVVLCIAAATTFWILNALNKDNYSTIVDYPISWEFDRESFIPVKPLPKSVQIQISGNGWDLLRKYFNLNEPPFLINLADPDGKQFLLTSDLKRPLGEFLTPTQLEGLLEDSIRYQIDRIVTREFVPLLDSTSYSLAPNSEIEGDLEFTPKRIKVTGPISVLESFGSTYPVSLNKAKLGEDFTETVSLSIPEQWEEIMSLETGEITISGKIIHFLEGNKRLKIKKVNFPRTVQIQPEDVTPIATYLVDERKVSELKDLEFEAVLDYGKRNRSDSTITFEISPKPSFLRDISISPPLIKLRYD</sequence>
<accession>A0A142EIU6</accession>
<name>A0A142EIU6_9BACT</name>
<feature type="transmembrane region" description="Helical" evidence="1">
    <location>
        <begin position="21"/>
        <end position="38"/>
    </location>
</feature>
<keyword evidence="1" id="KW-0472">Membrane</keyword>
<evidence type="ECO:0000313" key="2">
    <source>
        <dbReference type="EMBL" id="AMQ55051.1"/>
    </source>
</evidence>
<evidence type="ECO:0008006" key="4">
    <source>
        <dbReference type="Google" id="ProtNLM"/>
    </source>
</evidence>
<dbReference type="PATRIC" id="fig|1727163.4.peg.315"/>
<gene>
    <name evidence="2" type="ORF">AO498_01515</name>
</gene>
<evidence type="ECO:0000256" key="1">
    <source>
        <dbReference type="SAM" id="Phobius"/>
    </source>
</evidence>
<dbReference type="OrthoDB" id="1115707at2"/>
<evidence type="ECO:0000313" key="3">
    <source>
        <dbReference type="Proteomes" id="UP000073816"/>
    </source>
</evidence>